<comment type="similarity">
    <text evidence="3">Belongs to the SINA (Seven in absentia) family.</text>
</comment>
<feature type="domain" description="SIAH-type" evidence="12">
    <location>
        <begin position="139"/>
        <end position="197"/>
    </location>
</feature>
<dbReference type="Proteomes" id="UP000734854">
    <property type="component" value="Unassembled WGS sequence"/>
</dbReference>
<dbReference type="UniPathway" id="UPA00143"/>
<name>A0A8J5KEU7_ZINOF</name>
<dbReference type="FunFam" id="3.30.40.10:FF:000041">
    <property type="entry name" value="E3 ubiquitin-protein ligase SINAT3"/>
    <property type="match status" value="1"/>
</dbReference>
<reference evidence="13 14" key="1">
    <citation type="submission" date="2020-08" db="EMBL/GenBank/DDBJ databases">
        <title>Plant Genome Project.</title>
        <authorList>
            <person name="Zhang R.-G."/>
        </authorList>
    </citation>
    <scope>NUCLEOTIDE SEQUENCE [LARGE SCALE GENOMIC DNA]</scope>
    <source>
        <tissue evidence="13">Rhizome</tissue>
    </source>
</reference>
<dbReference type="InterPro" id="IPR013010">
    <property type="entry name" value="Znf_SIAH"/>
</dbReference>
<evidence type="ECO:0000256" key="1">
    <source>
        <dbReference type="ARBA" id="ARBA00000900"/>
    </source>
</evidence>
<proteinExistence type="inferred from homology"/>
<feature type="compositionally biased region" description="Basic and acidic residues" evidence="11">
    <location>
        <begin position="20"/>
        <end position="33"/>
    </location>
</feature>
<evidence type="ECO:0000256" key="11">
    <source>
        <dbReference type="SAM" id="MobiDB-lite"/>
    </source>
</evidence>
<evidence type="ECO:0000256" key="2">
    <source>
        <dbReference type="ARBA" id="ARBA00004906"/>
    </source>
</evidence>
<gene>
    <name evidence="13" type="ORF">ZIOFF_062618</name>
</gene>
<protein>
    <recommendedName>
        <fullName evidence="4">RING-type E3 ubiquitin transferase</fullName>
        <ecNumber evidence="4">2.3.2.27</ecNumber>
    </recommendedName>
</protein>
<keyword evidence="14" id="KW-1185">Reference proteome</keyword>
<organism evidence="13 14">
    <name type="scientific">Zingiber officinale</name>
    <name type="common">Ginger</name>
    <name type="synonym">Amomum zingiber</name>
    <dbReference type="NCBI Taxonomy" id="94328"/>
    <lineage>
        <taxon>Eukaryota</taxon>
        <taxon>Viridiplantae</taxon>
        <taxon>Streptophyta</taxon>
        <taxon>Embryophyta</taxon>
        <taxon>Tracheophyta</taxon>
        <taxon>Spermatophyta</taxon>
        <taxon>Magnoliopsida</taxon>
        <taxon>Liliopsida</taxon>
        <taxon>Zingiberales</taxon>
        <taxon>Zingiberaceae</taxon>
        <taxon>Zingiber</taxon>
    </lineage>
</organism>
<evidence type="ECO:0000256" key="6">
    <source>
        <dbReference type="ARBA" id="ARBA00022723"/>
    </source>
</evidence>
<evidence type="ECO:0000313" key="13">
    <source>
        <dbReference type="EMBL" id="KAG6479157.1"/>
    </source>
</evidence>
<evidence type="ECO:0000256" key="4">
    <source>
        <dbReference type="ARBA" id="ARBA00012483"/>
    </source>
</evidence>
<evidence type="ECO:0000256" key="10">
    <source>
        <dbReference type="PROSITE-ProRule" id="PRU00455"/>
    </source>
</evidence>
<evidence type="ECO:0000256" key="7">
    <source>
        <dbReference type="ARBA" id="ARBA00022771"/>
    </source>
</evidence>
<sequence length="327" mass="37092">MARFSLEEGNAERRKRSRVGRWEEEACSKRGEDSELGEGDDQERTGIDEHEIGLEGAEDEAICHERGESSGDAGVCVRIDPDVLDCSICFEPLQPPIFQCQNGHVACPSCCSKLSNKCYLCSHTIRYSRCLILEKVIESIKFSCNYEKYGCNRTMPYTEKHAHEEACSYAPCFCPVSKCYFDGSREMLSAHFINEHTPYVRFKYDQVFKVELHEPLGMDPFRALYGDDGHLFLLLNDSFAGPGNQLSMVCFRPKSLKLEFSYKLTVERHDSDCASCLKFKSSATDITEWHGSYPRNVFLMVPSGFCTPKRMIAVDVCIRKIKHTAAT</sequence>
<dbReference type="AlphaFoldDB" id="A0A8J5KEU7"/>
<feature type="region of interest" description="Disordered" evidence="11">
    <location>
        <begin position="1"/>
        <end position="47"/>
    </location>
</feature>
<keyword evidence="5" id="KW-0808">Transferase</keyword>
<keyword evidence="9" id="KW-0862">Zinc</keyword>
<dbReference type="InterPro" id="IPR044286">
    <property type="entry name" value="SINL_plant"/>
</dbReference>
<dbReference type="CDD" id="cd16571">
    <property type="entry name" value="RING-HC_SIAHs"/>
    <property type="match status" value="1"/>
</dbReference>
<keyword evidence="7 10" id="KW-0863">Zinc-finger</keyword>
<dbReference type="Pfam" id="PF21362">
    <property type="entry name" value="Sina_RING"/>
    <property type="match status" value="1"/>
</dbReference>
<evidence type="ECO:0000256" key="5">
    <source>
        <dbReference type="ARBA" id="ARBA00022679"/>
    </source>
</evidence>
<dbReference type="Pfam" id="PF21361">
    <property type="entry name" value="Sina_ZnF"/>
    <property type="match status" value="1"/>
</dbReference>
<comment type="pathway">
    <text evidence="2">Protein modification; protein ubiquitination.</text>
</comment>
<dbReference type="PROSITE" id="PS51081">
    <property type="entry name" value="ZF_SIAH"/>
    <property type="match status" value="1"/>
</dbReference>
<dbReference type="GO" id="GO:0008270">
    <property type="term" value="F:zinc ion binding"/>
    <property type="evidence" value="ECO:0007669"/>
    <property type="project" value="UniProtKB-KW"/>
</dbReference>
<evidence type="ECO:0000313" key="14">
    <source>
        <dbReference type="Proteomes" id="UP000734854"/>
    </source>
</evidence>
<dbReference type="OrthoDB" id="4788989at2759"/>
<evidence type="ECO:0000256" key="8">
    <source>
        <dbReference type="ARBA" id="ARBA00022786"/>
    </source>
</evidence>
<dbReference type="GO" id="GO:0061630">
    <property type="term" value="F:ubiquitin protein ligase activity"/>
    <property type="evidence" value="ECO:0007669"/>
    <property type="project" value="UniProtKB-EC"/>
</dbReference>
<comment type="catalytic activity">
    <reaction evidence="1">
        <text>S-ubiquitinyl-[E2 ubiquitin-conjugating enzyme]-L-cysteine + [acceptor protein]-L-lysine = [E2 ubiquitin-conjugating enzyme]-L-cysteine + N(6)-ubiquitinyl-[acceptor protein]-L-lysine.</text>
        <dbReference type="EC" id="2.3.2.27"/>
    </reaction>
</comment>
<dbReference type="EC" id="2.3.2.27" evidence="4"/>
<dbReference type="EMBL" id="JACMSC010000017">
    <property type="protein sequence ID" value="KAG6479157.1"/>
    <property type="molecule type" value="Genomic_DNA"/>
</dbReference>
<evidence type="ECO:0000259" key="12">
    <source>
        <dbReference type="PROSITE" id="PS51081"/>
    </source>
</evidence>
<keyword evidence="8" id="KW-0833">Ubl conjugation pathway</keyword>
<accession>A0A8J5KEU7</accession>
<evidence type="ECO:0000256" key="9">
    <source>
        <dbReference type="ARBA" id="ARBA00022833"/>
    </source>
</evidence>
<evidence type="ECO:0000256" key="3">
    <source>
        <dbReference type="ARBA" id="ARBA00009119"/>
    </source>
</evidence>
<dbReference type="GO" id="GO:0016567">
    <property type="term" value="P:protein ubiquitination"/>
    <property type="evidence" value="ECO:0007669"/>
    <property type="project" value="UniProtKB-UniPathway"/>
</dbReference>
<dbReference type="PANTHER" id="PTHR46632:SF16">
    <property type="entry name" value="E3 UBIQUITIN-PROTEIN LIGASE SINA-LIKE 10"/>
    <property type="match status" value="1"/>
</dbReference>
<comment type="caution">
    <text evidence="13">The sequence shown here is derived from an EMBL/GenBank/DDBJ whole genome shotgun (WGS) entry which is preliminary data.</text>
</comment>
<dbReference type="PANTHER" id="PTHR46632">
    <property type="entry name" value="E3 UBIQUITIN-PROTEIN LIGASE SINA-LIKE 4"/>
    <property type="match status" value="1"/>
</dbReference>
<keyword evidence="6" id="KW-0479">Metal-binding</keyword>
<dbReference type="InterPro" id="IPR049548">
    <property type="entry name" value="Sina-like_RING"/>
</dbReference>